<keyword evidence="3 5" id="KW-0418">Kinase</keyword>
<accession>A0A8J6IXB0</accession>
<dbReference type="Gene3D" id="3.40.1190.20">
    <property type="match status" value="1"/>
</dbReference>
<proteinExistence type="inferred from homology"/>
<feature type="domain" description="Carbohydrate kinase PfkB" evidence="4">
    <location>
        <begin position="23"/>
        <end position="310"/>
    </location>
</feature>
<dbReference type="AlphaFoldDB" id="A0A8J6IXB0"/>
<dbReference type="PANTHER" id="PTHR43320:SF2">
    <property type="entry name" value="2-DEHYDRO-3-DEOXYGLUCONOKINASE_2-DEHYDRO-3-DEOXYGALACTONOKINASE"/>
    <property type="match status" value="1"/>
</dbReference>
<evidence type="ECO:0000313" key="6">
    <source>
        <dbReference type="Proteomes" id="UP000628736"/>
    </source>
</evidence>
<dbReference type="InterPro" id="IPR029056">
    <property type="entry name" value="Ribokinase-like"/>
</dbReference>
<keyword evidence="6" id="KW-1185">Reference proteome</keyword>
<keyword evidence="2" id="KW-0808">Transferase</keyword>
<protein>
    <submittedName>
        <fullName evidence="5">Sugar kinase</fullName>
    </submittedName>
</protein>
<name>A0A8J6IXB0_9FIRM</name>
<dbReference type="SUPFAM" id="SSF53613">
    <property type="entry name" value="Ribokinase-like"/>
    <property type="match status" value="1"/>
</dbReference>
<dbReference type="Proteomes" id="UP000628736">
    <property type="component" value="Unassembled WGS sequence"/>
</dbReference>
<dbReference type="GO" id="GO:0016301">
    <property type="term" value="F:kinase activity"/>
    <property type="evidence" value="ECO:0007669"/>
    <property type="project" value="UniProtKB-KW"/>
</dbReference>
<gene>
    <name evidence="5" type="ORF">H8S11_03115</name>
</gene>
<dbReference type="RefSeq" id="WP_186852138.1">
    <property type="nucleotide sequence ID" value="NZ_JACOPO010000001.1"/>
</dbReference>
<evidence type="ECO:0000256" key="2">
    <source>
        <dbReference type="ARBA" id="ARBA00022679"/>
    </source>
</evidence>
<sequence length="340" mass="37700">MKKMVGFGDYLLRLNPEGYLRFIQADHFQINYTGAEANVCVSLAMMGMDTEFVTRLPDNDIAACGVAELRKFNVGTSHIAYGGERMGVFYAEKGASQRPSKIVYDRKYTSIATCAYEDFDWEDIFAGATHFHMTGITPALSKTIPSVCIKACRKAKEMGLTVSCDLNYRKNLWTEAEANACMVQLMPYIDVLVANEEDAEKVLGIKARDTDVTQGKLNREGYIDVAEQICQTYGTKMVAVTLRRSISASDNEWSAMLYTNGKPYFSKQYMIHLVDRVGGGDSFTAGLLYGIMNDYGPQETIEYAAAASCLKQTIELDFNLSTADEVERLVGGDGSGRVQR</sequence>
<dbReference type="CDD" id="cd01166">
    <property type="entry name" value="KdgK"/>
    <property type="match status" value="1"/>
</dbReference>
<evidence type="ECO:0000313" key="5">
    <source>
        <dbReference type="EMBL" id="MBC5721810.1"/>
    </source>
</evidence>
<evidence type="ECO:0000259" key="4">
    <source>
        <dbReference type="Pfam" id="PF00294"/>
    </source>
</evidence>
<comment type="similarity">
    <text evidence="1">Belongs to the carbohydrate kinase PfkB family.</text>
</comment>
<evidence type="ECO:0000256" key="1">
    <source>
        <dbReference type="ARBA" id="ARBA00010688"/>
    </source>
</evidence>
<organism evidence="5 6">
    <name type="scientific">Flintibacter hominis</name>
    <dbReference type="NCBI Taxonomy" id="2763048"/>
    <lineage>
        <taxon>Bacteria</taxon>
        <taxon>Bacillati</taxon>
        <taxon>Bacillota</taxon>
        <taxon>Clostridia</taxon>
        <taxon>Eubacteriales</taxon>
        <taxon>Flintibacter</taxon>
    </lineage>
</organism>
<dbReference type="InterPro" id="IPR052700">
    <property type="entry name" value="Carb_kinase_PfkB-like"/>
</dbReference>
<comment type="caution">
    <text evidence="5">The sequence shown here is derived from an EMBL/GenBank/DDBJ whole genome shotgun (WGS) entry which is preliminary data.</text>
</comment>
<evidence type="ECO:0000256" key="3">
    <source>
        <dbReference type="ARBA" id="ARBA00022777"/>
    </source>
</evidence>
<dbReference type="Pfam" id="PF00294">
    <property type="entry name" value="PfkB"/>
    <property type="match status" value="1"/>
</dbReference>
<dbReference type="InterPro" id="IPR011611">
    <property type="entry name" value="PfkB_dom"/>
</dbReference>
<reference evidence="5" key="1">
    <citation type="submission" date="2020-08" db="EMBL/GenBank/DDBJ databases">
        <title>Genome public.</title>
        <authorList>
            <person name="Liu C."/>
            <person name="Sun Q."/>
        </authorList>
    </citation>
    <scope>NUCLEOTIDE SEQUENCE</scope>
    <source>
        <strain evidence="5">NSJ-23</strain>
    </source>
</reference>
<dbReference type="PANTHER" id="PTHR43320">
    <property type="entry name" value="SUGAR KINASE"/>
    <property type="match status" value="1"/>
</dbReference>
<dbReference type="EMBL" id="JACOPO010000001">
    <property type="protein sequence ID" value="MBC5721810.1"/>
    <property type="molecule type" value="Genomic_DNA"/>
</dbReference>